<dbReference type="GO" id="GO:0016758">
    <property type="term" value="F:hexosyltransferase activity"/>
    <property type="evidence" value="ECO:0007669"/>
    <property type="project" value="InterPro"/>
</dbReference>
<evidence type="ECO:0000259" key="1">
    <source>
        <dbReference type="Pfam" id="PF04101"/>
    </source>
</evidence>
<dbReference type="Proteomes" id="UP000323632">
    <property type="component" value="Unassembled WGS sequence"/>
</dbReference>
<dbReference type="Gene3D" id="3.40.50.2000">
    <property type="entry name" value="Glycogen Phosphorylase B"/>
    <property type="match status" value="1"/>
</dbReference>
<sequence>MSEGHEVYAAAETASAQLLRENFPALPVFPLKGYRIFYSSNKATFSLKIAQQIPKILSAISAEQKWLQQIQEEQKFDLIISDNRYGLYHKDVPSVILTHQLQIQSGINQRMDNWVMKLHMRLIQKFNACWIVDEESNDGYSGKLAHPERLPKDSAYIGLLSQFSDCEIDYNKAKKNNILILLSGPEPMRSMFESRLIAQARNLPEYEFVIVGGNPLGERVTGLPDFIKYYTHLNAANLLIEMEAAGLVICRSGYSTIMDLALLQKKALLIPTPGQSEQEYLSRFLIQKGAFHTVAENLLNLKSDIMKAFESGPAKKPIPFVENMKKVIEPFMKKIKS</sequence>
<keyword evidence="3" id="KW-1185">Reference proteome</keyword>
<dbReference type="EMBL" id="VWSH01000001">
    <property type="protein sequence ID" value="KAA5537510.1"/>
    <property type="molecule type" value="Genomic_DNA"/>
</dbReference>
<dbReference type="InterPro" id="IPR007235">
    <property type="entry name" value="Glyco_trans_28_C"/>
</dbReference>
<evidence type="ECO:0000313" key="3">
    <source>
        <dbReference type="Proteomes" id="UP000323632"/>
    </source>
</evidence>
<feature type="domain" description="Glycosyl transferase family 28 C-terminal" evidence="1">
    <location>
        <begin position="238"/>
        <end position="305"/>
    </location>
</feature>
<proteinExistence type="predicted"/>
<organism evidence="2 3">
    <name type="scientific">Taibaiella lutea</name>
    <dbReference type="NCBI Taxonomy" id="2608001"/>
    <lineage>
        <taxon>Bacteria</taxon>
        <taxon>Pseudomonadati</taxon>
        <taxon>Bacteroidota</taxon>
        <taxon>Chitinophagia</taxon>
        <taxon>Chitinophagales</taxon>
        <taxon>Chitinophagaceae</taxon>
        <taxon>Taibaiella</taxon>
    </lineage>
</organism>
<name>A0A5M6CT01_9BACT</name>
<dbReference type="Pfam" id="PF04101">
    <property type="entry name" value="Glyco_tran_28_C"/>
    <property type="match status" value="1"/>
</dbReference>
<accession>A0A5M6CT01</accession>
<protein>
    <submittedName>
        <fullName evidence="2">Glycosyl transferase</fullName>
    </submittedName>
</protein>
<dbReference type="SUPFAM" id="SSF53756">
    <property type="entry name" value="UDP-Glycosyltransferase/glycogen phosphorylase"/>
    <property type="match status" value="2"/>
</dbReference>
<evidence type="ECO:0000313" key="2">
    <source>
        <dbReference type="EMBL" id="KAA5537510.1"/>
    </source>
</evidence>
<gene>
    <name evidence="2" type="ORF">F0919_02835</name>
</gene>
<reference evidence="2 3" key="1">
    <citation type="submission" date="2019-09" db="EMBL/GenBank/DDBJ databases">
        <title>Genome sequence and assembly of Taibaiella sp.</title>
        <authorList>
            <person name="Chhetri G."/>
        </authorList>
    </citation>
    <scope>NUCLEOTIDE SEQUENCE [LARGE SCALE GENOMIC DNA]</scope>
    <source>
        <strain evidence="2 3">KVB11</strain>
    </source>
</reference>
<keyword evidence="2" id="KW-0808">Transferase</keyword>
<dbReference type="AlphaFoldDB" id="A0A5M6CT01"/>
<comment type="caution">
    <text evidence="2">The sequence shown here is derived from an EMBL/GenBank/DDBJ whole genome shotgun (WGS) entry which is preliminary data.</text>
</comment>